<proteinExistence type="predicted"/>
<keyword evidence="2" id="KW-0812">Transmembrane</keyword>
<keyword evidence="2" id="KW-0472">Membrane</keyword>
<dbReference type="STRING" id="520762.AN619_09400"/>
<dbReference type="GO" id="GO:0016887">
    <property type="term" value="F:ATP hydrolysis activity"/>
    <property type="evidence" value="ECO:0007669"/>
    <property type="project" value="InterPro"/>
</dbReference>
<evidence type="ECO:0000256" key="1">
    <source>
        <dbReference type="SAM" id="Coils"/>
    </source>
</evidence>
<evidence type="ECO:0000313" key="5">
    <source>
        <dbReference type="Proteomes" id="UP000070456"/>
    </source>
</evidence>
<dbReference type="SUPFAM" id="SSF52540">
    <property type="entry name" value="P-loop containing nucleoside triphosphate hydrolases"/>
    <property type="match status" value="2"/>
</dbReference>
<evidence type="ECO:0000313" key="4">
    <source>
        <dbReference type="EMBL" id="KXG76409.1"/>
    </source>
</evidence>
<evidence type="ECO:0000259" key="3">
    <source>
        <dbReference type="Pfam" id="PF13514"/>
    </source>
</evidence>
<feature type="coiled-coil region" evidence="1">
    <location>
        <begin position="592"/>
        <end position="726"/>
    </location>
</feature>
<feature type="transmembrane region" description="Helical" evidence="2">
    <location>
        <begin position="440"/>
        <end position="458"/>
    </location>
</feature>
<dbReference type="InterPro" id="IPR027417">
    <property type="entry name" value="P-loop_NTPase"/>
</dbReference>
<comment type="caution">
    <text evidence="4">The sequence shown here is derived from an EMBL/GenBank/DDBJ whole genome shotgun (WGS) entry which is preliminary data.</text>
</comment>
<reference evidence="4 5" key="1">
    <citation type="submission" date="2015-12" db="EMBL/GenBank/DDBJ databases">
        <title>Draft genome sequence of the thermoanaerobe Thermotalea metallivorans, an isolate from the runoff channel of the Great Artesian Basin, Australia.</title>
        <authorList>
            <person name="Patel B.K."/>
        </authorList>
    </citation>
    <scope>NUCLEOTIDE SEQUENCE [LARGE SCALE GENOMIC DNA]</scope>
    <source>
        <strain evidence="4 5">B2-1</strain>
    </source>
</reference>
<accession>A0A140L784</accession>
<protein>
    <recommendedName>
        <fullName evidence="3">YhaN AAA domain-containing protein</fullName>
    </recommendedName>
</protein>
<feature type="domain" description="YhaN AAA" evidence="3">
    <location>
        <begin position="1"/>
        <end position="55"/>
    </location>
</feature>
<dbReference type="Pfam" id="PF13514">
    <property type="entry name" value="AAA_27"/>
    <property type="match status" value="1"/>
</dbReference>
<organism evidence="4 5">
    <name type="scientific">Thermotalea metallivorans</name>
    <dbReference type="NCBI Taxonomy" id="520762"/>
    <lineage>
        <taxon>Bacteria</taxon>
        <taxon>Bacillati</taxon>
        <taxon>Bacillota</taxon>
        <taxon>Clostridia</taxon>
        <taxon>Peptostreptococcales</taxon>
        <taxon>Thermotaleaceae</taxon>
        <taxon>Thermotalea</taxon>
    </lineage>
</organism>
<keyword evidence="5" id="KW-1185">Reference proteome</keyword>
<keyword evidence="1" id="KW-0175">Coiled coil</keyword>
<gene>
    <name evidence="4" type="ORF">AN619_09400</name>
</gene>
<dbReference type="Gene3D" id="3.40.50.300">
    <property type="entry name" value="P-loop containing nucleotide triphosphate hydrolases"/>
    <property type="match status" value="2"/>
</dbReference>
<feature type="coiled-coil region" evidence="1">
    <location>
        <begin position="540"/>
        <end position="567"/>
    </location>
</feature>
<name>A0A140L784_9FIRM</name>
<dbReference type="EMBL" id="LOEE01000027">
    <property type="protein sequence ID" value="KXG76409.1"/>
    <property type="molecule type" value="Genomic_DNA"/>
</dbReference>
<feature type="coiled-coil region" evidence="1">
    <location>
        <begin position="342"/>
        <end position="383"/>
    </location>
</feature>
<dbReference type="Proteomes" id="UP000070456">
    <property type="component" value="Unassembled WGS sequence"/>
</dbReference>
<keyword evidence="2" id="KW-1133">Transmembrane helix</keyword>
<feature type="coiled-coil region" evidence="1">
    <location>
        <begin position="194"/>
        <end position="252"/>
    </location>
</feature>
<dbReference type="PANTHER" id="PTHR41259">
    <property type="entry name" value="DOUBLE-STRAND BREAK REPAIR RAD50 ATPASE, PUTATIVE-RELATED"/>
    <property type="match status" value="1"/>
</dbReference>
<dbReference type="RefSeq" id="WP_068555318.1">
    <property type="nucleotide sequence ID" value="NZ_LOEE01000027.1"/>
</dbReference>
<dbReference type="OrthoDB" id="9764467at2"/>
<dbReference type="PATRIC" id="fig|520762.4.peg.1049"/>
<dbReference type="InterPro" id="IPR038734">
    <property type="entry name" value="YhaN_AAA"/>
</dbReference>
<dbReference type="GO" id="GO:0006302">
    <property type="term" value="P:double-strand break repair"/>
    <property type="evidence" value="ECO:0007669"/>
    <property type="project" value="InterPro"/>
</dbReference>
<dbReference type="AlphaFoldDB" id="A0A140L784"/>
<sequence length="923" mass="108918">MMIKGLKIGRFGKLKDLKIHFHGGLNVIYGENEAGKTTLQSFIKAMFYGMNSSKKNLRENERKRFLPWTGEDAEGELYFQDDHQREYFIKRRFGEKRKMDDAIVLDLISGEEASHIDASQPGLSFFGIGEEAFEKTIFIKQLHCRVERDKEDEIMKRLANLQQTGDEDTSYYKAMGVLQQVKKDLTGQRKTGKLDELKRCYDSLKEELSKVNRLHEENIEDRIKLNKLLEERRTTKAEIVALEKKRKQIRQLQRKKEYLALCSYIDRINALSEEIEEKNKQLAQGDTIADEGLILDLKSKARQWKELRQQLSELYGMLETAKVRYEGKKDVLQSFEGYEDLEEDAEARLAAVCQECQQIEEKLQAWQQQKQELAQLEAQWRDEQNSLGALQKFEEVRPSMEMEVYDKEEQLKELKHKIHGETRRENFQLKRDLLRNQMRTASAIMISALLVTVGGLIGAFVFHAYFYALSGFGLLLCSYGWIHRRKIAEGLKDVEREIAVIGDETLIMKEIEAIQKDLNEIYSRFGVEGFQEFRAGMMKYGEKRNRIEELKVRMEDRRKNINEEQIRNLERTLEQREGYVRNIYRQCRCSSLEEFRNNLRKYRSMLSEKEAAERELKDLGTRIKQMQDQIVEIEKDLGHRLDLQEIREEKVENCIEGLSKILKDKNELDKQRASLEEACKVLLKGRTLEDIRKEMEEIEEIAEMDSAEELEKEERLEEALKGKQERWIALEKQIQDIENLIQNRFAHSRGMAEIEEEMRILEERMAYYEEMAAAIDCTMEEMENSFRELQRSFGPRLNRKVGTILSRITNGKYEDLKISENYGVKIIDPVEDKVKDMDYFSNGTWDQIYFAMRMGIADLIFGQKAAVPMIMDDAFVQYDDRRLEAVLHYLYEYGKNRQVILFTCQKRELEILRKFEKIHYIDL</sequence>
<evidence type="ECO:0000256" key="2">
    <source>
        <dbReference type="SAM" id="Phobius"/>
    </source>
</evidence>
<dbReference type="PANTHER" id="PTHR41259:SF1">
    <property type="entry name" value="DOUBLE-STRAND BREAK REPAIR RAD50 ATPASE, PUTATIVE-RELATED"/>
    <property type="match status" value="1"/>
</dbReference>
<feature type="transmembrane region" description="Helical" evidence="2">
    <location>
        <begin position="464"/>
        <end position="482"/>
    </location>
</feature>